<evidence type="ECO:0000256" key="1">
    <source>
        <dbReference type="SAM" id="MobiDB-lite"/>
    </source>
</evidence>
<comment type="caution">
    <text evidence="2">The sequence shown here is derived from an EMBL/GenBank/DDBJ whole genome shotgun (WGS) entry which is preliminary data.</text>
</comment>
<dbReference type="EMBL" id="JASCZI010272091">
    <property type="protein sequence ID" value="MED6220083.1"/>
    <property type="molecule type" value="Genomic_DNA"/>
</dbReference>
<reference evidence="2 3" key="1">
    <citation type="journal article" date="2023" name="Plants (Basel)">
        <title>Bridging the Gap: Combining Genomics and Transcriptomics Approaches to Understand Stylosanthes scabra, an Orphan Legume from the Brazilian Caatinga.</title>
        <authorList>
            <person name="Ferreira-Neto J.R.C."/>
            <person name="da Silva M.D."/>
            <person name="Binneck E."/>
            <person name="de Melo N.F."/>
            <person name="da Silva R.H."/>
            <person name="de Melo A.L.T.M."/>
            <person name="Pandolfi V."/>
            <person name="Bustamante F.O."/>
            <person name="Brasileiro-Vidal A.C."/>
            <person name="Benko-Iseppon A.M."/>
        </authorList>
    </citation>
    <scope>NUCLEOTIDE SEQUENCE [LARGE SCALE GENOMIC DNA]</scope>
    <source>
        <tissue evidence="2">Leaves</tissue>
    </source>
</reference>
<protein>
    <submittedName>
        <fullName evidence="2">Uncharacterized protein</fullName>
    </submittedName>
</protein>
<evidence type="ECO:0000313" key="3">
    <source>
        <dbReference type="Proteomes" id="UP001341840"/>
    </source>
</evidence>
<feature type="region of interest" description="Disordered" evidence="1">
    <location>
        <begin position="1"/>
        <end position="33"/>
    </location>
</feature>
<sequence length="63" mass="6939">DGACWEETDQGGAERRRKFQGEPGTAPTEEGLGAFRIRYQARRDTVEVCGISPVTGKKPTELE</sequence>
<evidence type="ECO:0000313" key="2">
    <source>
        <dbReference type="EMBL" id="MED6220083.1"/>
    </source>
</evidence>
<organism evidence="2 3">
    <name type="scientific">Stylosanthes scabra</name>
    <dbReference type="NCBI Taxonomy" id="79078"/>
    <lineage>
        <taxon>Eukaryota</taxon>
        <taxon>Viridiplantae</taxon>
        <taxon>Streptophyta</taxon>
        <taxon>Embryophyta</taxon>
        <taxon>Tracheophyta</taxon>
        <taxon>Spermatophyta</taxon>
        <taxon>Magnoliopsida</taxon>
        <taxon>eudicotyledons</taxon>
        <taxon>Gunneridae</taxon>
        <taxon>Pentapetalae</taxon>
        <taxon>rosids</taxon>
        <taxon>fabids</taxon>
        <taxon>Fabales</taxon>
        <taxon>Fabaceae</taxon>
        <taxon>Papilionoideae</taxon>
        <taxon>50 kb inversion clade</taxon>
        <taxon>dalbergioids sensu lato</taxon>
        <taxon>Dalbergieae</taxon>
        <taxon>Pterocarpus clade</taxon>
        <taxon>Stylosanthes</taxon>
    </lineage>
</organism>
<feature type="non-terminal residue" evidence="2">
    <location>
        <position position="1"/>
    </location>
</feature>
<accession>A0ABU6ZDP7</accession>
<name>A0ABU6ZDP7_9FABA</name>
<gene>
    <name evidence="2" type="ORF">PIB30_041550</name>
</gene>
<dbReference type="Proteomes" id="UP001341840">
    <property type="component" value="Unassembled WGS sequence"/>
</dbReference>
<proteinExistence type="predicted"/>
<keyword evidence="3" id="KW-1185">Reference proteome</keyword>